<evidence type="ECO:0000313" key="2">
    <source>
        <dbReference type="EMBL" id="EIJ43629.1"/>
    </source>
</evidence>
<dbReference type="InterPro" id="IPR029058">
    <property type="entry name" value="AB_hydrolase_fold"/>
</dbReference>
<sequence length="336" mass="37546">MRNQHYFRLFFIPFIWAVGLNATMINVQATQPTELKGLTMSGQLVTVGEHRLYIHCEGEGSPVVLMDAGLGGTSMDWSRIQPAIANYTKVCTYDRAGYGWSEAGEFPRTSSVIADELYTLVKNAGIAPPYIVVGHSFGGFNVRLFAHRHPTETVGMVLVDASHEKQFKRFTQEAKHNLTPTMGAQFTFLSRPNIPDNLPENKQALAKRLVSTERTYASLVSEVTAMRSSAQTVSDESDIHVPLVVLTRGIQAWKDNPRSAQLEAVWQTLQTELATQSPYSAHMVVQGSGHYIHLDKPQVVIESINSLVAIHRHERDLRTELARLSARWDTSNLTMR</sequence>
<keyword evidence="2" id="KW-0808">Transferase</keyword>
<reference evidence="2 3" key="1">
    <citation type="submission" date="2011-11" db="EMBL/GenBank/DDBJ databases">
        <title>Improved High-Quality Draft sequence of Beggiatoa alba B18lD.</title>
        <authorList>
            <consortium name="US DOE Joint Genome Institute"/>
            <person name="Lucas S."/>
            <person name="Han J."/>
            <person name="Lapidus A."/>
            <person name="Cheng J.-F."/>
            <person name="Goodwin L."/>
            <person name="Pitluck S."/>
            <person name="Peters L."/>
            <person name="Mikhailova N."/>
            <person name="Held B."/>
            <person name="Detter J.C."/>
            <person name="Han C."/>
            <person name="Tapia R."/>
            <person name="Land M."/>
            <person name="Hauser L."/>
            <person name="Kyrpides N."/>
            <person name="Ivanova N."/>
            <person name="Pagani I."/>
            <person name="Samuel K."/>
            <person name="Teske A."/>
            <person name="Mueller J."/>
            <person name="Woyke T."/>
        </authorList>
    </citation>
    <scope>NUCLEOTIDE SEQUENCE [LARGE SCALE GENOMIC DNA]</scope>
    <source>
        <strain evidence="2 3">B18LD</strain>
    </source>
</reference>
<dbReference type="InterPro" id="IPR052370">
    <property type="entry name" value="Meta-cleavage_hydrolase"/>
</dbReference>
<gene>
    <name evidence="2" type="ORF">BegalDRAFT_2794</name>
</gene>
<feature type="domain" description="AB hydrolase-1" evidence="1">
    <location>
        <begin position="68"/>
        <end position="302"/>
    </location>
</feature>
<dbReference type="RefSeq" id="WP_002690957.1">
    <property type="nucleotide sequence ID" value="NZ_JH600070.1"/>
</dbReference>
<dbReference type="Gene3D" id="3.40.50.1820">
    <property type="entry name" value="alpha/beta hydrolase"/>
    <property type="match status" value="1"/>
</dbReference>
<evidence type="ECO:0000313" key="3">
    <source>
        <dbReference type="Proteomes" id="UP000005744"/>
    </source>
</evidence>
<dbReference type="InterPro" id="IPR000073">
    <property type="entry name" value="AB_hydrolase_1"/>
</dbReference>
<proteinExistence type="predicted"/>
<protein>
    <submittedName>
        <fullName evidence="2">Putative hydrolase or acyltransferase of alpha/beta superfamily</fullName>
    </submittedName>
</protein>
<keyword evidence="2" id="KW-0012">Acyltransferase</keyword>
<dbReference type="AlphaFoldDB" id="I3CJ36"/>
<dbReference type="PANTHER" id="PTHR43139:SF52">
    <property type="entry name" value="SI:DKEY-122A22.2"/>
    <property type="match status" value="1"/>
</dbReference>
<keyword evidence="3" id="KW-1185">Reference proteome</keyword>
<dbReference type="GO" id="GO:0016746">
    <property type="term" value="F:acyltransferase activity"/>
    <property type="evidence" value="ECO:0007669"/>
    <property type="project" value="UniProtKB-KW"/>
</dbReference>
<name>I3CJ36_9GAMM</name>
<dbReference type="PANTHER" id="PTHR43139">
    <property type="entry name" value="SI:DKEY-122A22.2"/>
    <property type="match status" value="1"/>
</dbReference>
<dbReference type="OrthoDB" id="7185741at2"/>
<organism evidence="2 3">
    <name type="scientific">Beggiatoa alba B18LD</name>
    <dbReference type="NCBI Taxonomy" id="395493"/>
    <lineage>
        <taxon>Bacteria</taxon>
        <taxon>Pseudomonadati</taxon>
        <taxon>Pseudomonadota</taxon>
        <taxon>Gammaproteobacteria</taxon>
        <taxon>Thiotrichales</taxon>
        <taxon>Thiotrichaceae</taxon>
        <taxon>Beggiatoa</taxon>
    </lineage>
</organism>
<dbReference type="Pfam" id="PF12697">
    <property type="entry name" value="Abhydrolase_6"/>
    <property type="match status" value="1"/>
</dbReference>
<dbReference type="Proteomes" id="UP000005744">
    <property type="component" value="Unassembled WGS sequence"/>
</dbReference>
<accession>I3CJ36</accession>
<keyword evidence="2" id="KW-0378">Hydrolase</keyword>
<dbReference type="STRING" id="395493.BegalDRAFT_2794"/>
<evidence type="ECO:0000259" key="1">
    <source>
        <dbReference type="Pfam" id="PF12697"/>
    </source>
</evidence>
<dbReference type="eggNOG" id="COG0596">
    <property type="taxonomic scope" value="Bacteria"/>
</dbReference>
<dbReference type="EMBL" id="JH600070">
    <property type="protein sequence ID" value="EIJ43629.1"/>
    <property type="molecule type" value="Genomic_DNA"/>
</dbReference>
<dbReference type="GO" id="GO:0016787">
    <property type="term" value="F:hydrolase activity"/>
    <property type="evidence" value="ECO:0007669"/>
    <property type="project" value="UniProtKB-KW"/>
</dbReference>
<dbReference type="SUPFAM" id="SSF53474">
    <property type="entry name" value="alpha/beta-Hydrolases"/>
    <property type="match status" value="1"/>
</dbReference>
<dbReference type="HOGENOM" id="CLU_020336_9_0_6"/>